<feature type="region of interest" description="Disordered" evidence="1">
    <location>
        <begin position="50"/>
        <end position="95"/>
    </location>
</feature>
<organism evidence="2 3">
    <name type="scientific">Rubus argutus</name>
    <name type="common">Southern blackberry</name>
    <dbReference type="NCBI Taxonomy" id="59490"/>
    <lineage>
        <taxon>Eukaryota</taxon>
        <taxon>Viridiplantae</taxon>
        <taxon>Streptophyta</taxon>
        <taxon>Embryophyta</taxon>
        <taxon>Tracheophyta</taxon>
        <taxon>Spermatophyta</taxon>
        <taxon>Magnoliopsida</taxon>
        <taxon>eudicotyledons</taxon>
        <taxon>Gunneridae</taxon>
        <taxon>Pentapetalae</taxon>
        <taxon>rosids</taxon>
        <taxon>fabids</taxon>
        <taxon>Rosales</taxon>
        <taxon>Rosaceae</taxon>
        <taxon>Rosoideae</taxon>
        <taxon>Rosoideae incertae sedis</taxon>
        <taxon>Rubus</taxon>
    </lineage>
</organism>
<reference evidence="2 3" key="1">
    <citation type="journal article" date="2023" name="G3 (Bethesda)">
        <title>A chromosome-length genome assembly and annotation of blackberry (Rubus argutus, cv. 'Hillquist').</title>
        <authorList>
            <person name="Bruna T."/>
            <person name="Aryal R."/>
            <person name="Dudchenko O."/>
            <person name="Sargent D.J."/>
            <person name="Mead D."/>
            <person name="Buti M."/>
            <person name="Cavallini A."/>
            <person name="Hytonen T."/>
            <person name="Andres J."/>
            <person name="Pham M."/>
            <person name="Weisz D."/>
            <person name="Mascagni F."/>
            <person name="Usai G."/>
            <person name="Natali L."/>
            <person name="Bassil N."/>
            <person name="Fernandez G.E."/>
            <person name="Lomsadze A."/>
            <person name="Armour M."/>
            <person name="Olukolu B."/>
            <person name="Poorten T."/>
            <person name="Britton C."/>
            <person name="Davik J."/>
            <person name="Ashrafi H."/>
            <person name="Aiden E.L."/>
            <person name="Borodovsky M."/>
            <person name="Worthington M."/>
        </authorList>
    </citation>
    <scope>NUCLEOTIDE SEQUENCE [LARGE SCALE GENOMIC DNA]</scope>
    <source>
        <strain evidence="2">PI 553951</strain>
    </source>
</reference>
<dbReference type="AlphaFoldDB" id="A0AAW1VYN8"/>
<feature type="compositionally biased region" description="Basic and acidic residues" evidence="1">
    <location>
        <begin position="52"/>
        <end position="70"/>
    </location>
</feature>
<evidence type="ECO:0000313" key="3">
    <source>
        <dbReference type="Proteomes" id="UP001457282"/>
    </source>
</evidence>
<keyword evidence="3" id="KW-1185">Reference proteome</keyword>
<evidence type="ECO:0000256" key="1">
    <source>
        <dbReference type="SAM" id="MobiDB-lite"/>
    </source>
</evidence>
<dbReference type="Proteomes" id="UP001457282">
    <property type="component" value="Unassembled WGS sequence"/>
</dbReference>
<evidence type="ECO:0000313" key="2">
    <source>
        <dbReference type="EMBL" id="KAK9911993.1"/>
    </source>
</evidence>
<protein>
    <submittedName>
        <fullName evidence="2">Uncharacterized protein</fullName>
    </submittedName>
</protein>
<gene>
    <name evidence="2" type="ORF">M0R45_035869</name>
</gene>
<comment type="caution">
    <text evidence="2">The sequence shown here is derived from an EMBL/GenBank/DDBJ whole genome shotgun (WGS) entry which is preliminary data.</text>
</comment>
<feature type="compositionally biased region" description="Acidic residues" evidence="1">
    <location>
        <begin position="71"/>
        <end position="86"/>
    </location>
</feature>
<name>A0AAW1VYN8_RUBAR</name>
<sequence>MQRGGALGREGASWAEQRSAMVVAEVGDAAPAINSSGDLCGEAWKIARRKGREVQRVKEKREEKEEKEGKEGEEEEIQEEVGEEREEPGLEEERR</sequence>
<dbReference type="EMBL" id="JBEDUW010000007">
    <property type="protein sequence ID" value="KAK9911993.1"/>
    <property type="molecule type" value="Genomic_DNA"/>
</dbReference>
<accession>A0AAW1VYN8</accession>
<proteinExistence type="predicted"/>